<dbReference type="EMBL" id="LWMU01000068">
    <property type="protein sequence ID" value="KZX12551.1"/>
    <property type="molecule type" value="Genomic_DNA"/>
</dbReference>
<dbReference type="STRING" id="66851.MBORA_11100"/>
<keyword evidence="1" id="KW-0472">Membrane</keyword>
<reference evidence="3" key="1">
    <citation type="journal article" date="2016" name="Genome Announc.">
        <title>Draft Genome Sequences of Methanobrevibacter curvatus DSM11111, Methanobrevibacter cuticularis DSM11139, Methanobrevibacter filiformis DSM11501, and Methanobrevibacter oralis DSM7256.</title>
        <authorList>
            <person name="Poehlein A."/>
            <person name="Seedorf H."/>
        </authorList>
    </citation>
    <scope>NUCLEOTIDE SEQUENCE [LARGE SCALE GENOMIC DNA]</scope>
    <source>
        <strain evidence="3">DSM 7256 / JCM 30027 / ZR</strain>
    </source>
</reference>
<dbReference type="Proteomes" id="UP000077428">
    <property type="component" value="Unassembled WGS sequence"/>
</dbReference>
<feature type="transmembrane region" description="Helical" evidence="1">
    <location>
        <begin position="36"/>
        <end position="68"/>
    </location>
</feature>
<dbReference type="AlphaFoldDB" id="A0A166AWD5"/>
<sequence>MHHIILGLLFLLSGFFMKLSDDYSDINKDLKLASLTGILCAIASFLATVYDVDAACILIGILIGNFLVLKVDGIHHILTLILYLLLCIIFGIPQLSIVVLLICVLSALSDEVGHELISNVTKNSYIALFFEYRFVMKVVILLLAIFDVFNILTFLCFILFEIAYELAGFIFEKLN</sequence>
<evidence type="ECO:0000313" key="2">
    <source>
        <dbReference type="EMBL" id="KZX12551.1"/>
    </source>
</evidence>
<feature type="transmembrane region" description="Helical" evidence="1">
    <location>
        <begin position="80"/>
        <end position="108"/>
    </location>
</feature>
<proteinExistence type="predicted"/>
<dbReference type="PATRIC" id="fig|66851.6.peg.1214"/>
<evidence type="ECO:0000313" key="3">
    <source>
        <dbReference type="Proteomes" id="UP000077428"/>
    </source>
</evidence>
<gene>
    <name evidence="2" type="ORF">MBORA_11100</name>
</gene>
<name>A0A166AWD5_METOA</name>
<evidence type="ECO:0000256" key="1">
    <source>
        <dbReference type="SAM" id="Phobius"/>
    </source>
</evidence>
<accession>A0A166AWD5</accession>
<comment type="caution">
    <text evidence="2">The sequence shown here is derived from an EMBL/GenBank/DDBJ whole genome shotgun (WGS) entry which is preliminary data.</text>
</comment>
<keyword evidence="1" id="KW-0812">Transmembrane</keyword>
<keyword evidence="3" id="KW-1185">Reference proteome</keyword>
<protein>
    <submittedName>
        <fullName evidence="2">Uncharacterized protein</fullName>
    </submittedName>
</protein>
<dbReference type="OrthoDB" id="82045at2157"/>
<feature type="transmembrane region" description="Helical" evidence="1">
    <location>
        <begin position="138"/>
        <end position="164"/>
    </location>
</feature>
<keyword evidence="1" id="KW-1133">Transmembrane helix</keyword>
<organism evidence="2 3">
    <name type="scientific">Methanobrevibacter oralis</name>
    <dbReference type="NCBI Taxonomy" id="66851"/>
    <lineage>
        <taxon>Archaea</taxon>
        <taxon>Methanobacteriati</taxon>
        <taxon>Methanobacteriota</taxon>
        <taxon>Methanomada group</taxon>
        <taxon>Methanobacteria</taxon>
        <taxon>Methanobacteriales</taxon>
        <taxon>Methanobacteriaceae</taxon>
        <taxon>Methanobrevibacter</taxon>
    </lineage>
</organism>